<accession>A0A1F5YI96</accession>
<organism evidence="2 3">
    <name type="scientific">Candidatus Gottesmanbacteria bacterium RBG_16_38_7b</name>
    <dbReference type="NCBI Taxonomy" id="1798372"/>
    <lineage>
        <taxon>Bacteria</taxon>
        <taxon>Candidatus Gottesmaniibacteriota</taxon>
    </lineage>
</organism>
<name>A0A1F5YI96_9BACT</name>
<feature type="transmembrane region" description="Helical" evidence="1">
    <location>
        <begin position="12"/>
        <end position="36"/>
    </location>
</feature>
<dbReference type="AlphaFoldDB" id="A0A1F5YI96"/>
<reference evidence="2 3" key="1">
    <citation type="journal article" date="2016" name="Nat. Commun.">
        <title>Thousands of microbial genomes shed light on interconnected biogeochemical processes in an aquifer system.</title>
        <authorList>
            <person name="Anantharaman K."/>
            <person name="Brown C.T."/>
            <person name="Hug L.A."/>
            <person name="Sharon I."/>
            <person name="Castelle C.J."/>
            <person name="Probst A.J."/>
            <person name="Thomas B.C."/>
            <person name="Singh A."/>
            <person name="Wilkins M.J."/>
            <person name="Karaoz U."/>
            <person name="Brodie E.L."/>
            <person name="Williams K.H."/>
            <person name="Hubbard S.S."/>
            <person name="Banfield J.F."/>
        </authorList>
    </citation>
    <scope>NUCLEOTIDE SEQUENCE [LARGE SCALE GENOMIC DNA]</scope>
</reference>
<dbReference type="Proteomes" id="UP000177396">
    <property type="component" value="Unassembled WGS sequence"/>
</dbReference>
<sequence length="686" mass="73018">MIYLGKKLAGQSLIEILLAMALMSIILPALLTGFVASRGGKPQQSRRIEAIALLKEAEEIVRSVRERDWKSFAVNGVYHPTVSGNAWYLDTGSETVNELTRTLAISDVYRDANGLIVASGGSLDTSTKKVDISVSWDMPYLSSITSTVYVTRYIGNRADEQTSQAQFSQGVTDNTQVTNDTGGEVKLATNTKGKWCQPNLSISSVNLPITNVPIAVSAVEGKIYVATGATTSGPAFFNVNVSNTDPPQSQIIGSFDNYQTNAVFGENDYAYLATTNNTKEAVIIDLNNFADPLNKKYAEAGYFNATTDSGSSVSTDANTIFVYNNRGYVTAGNYLYVFNLSSKSGSRPKIGKRINFANSGDKAGEVYVRDVGGDTYAFIAIEGSTVDELKIANVTDPNNNNKWKIVGQINIEPNNCSTLESGKAIFVNPAGTRAYISSTNDASFKEFFIIDTTNKSNPQLVGGIATNPPCTNGGGYEAGGMNPEHSVVVSLAENRAILVGIDASGGADSEEYQVLDTTNEAAPVKCGGLQISSGVYGVASVRETDGDAFSYIITGDGTGELKIIQGGPDGTYLESGTYESATLDMGADVAFNRLITNSVLPNGTTLDFQLSITHDIGGSCNGVTFNYVGPDGTSNTYFPESGGTISLSDSGGYVNPGRCVRYKARLATTDYYVTPEILDVNLNYSP</sequence>
<keyword evidence="1" id="KW-1133">Transmembrane helix</keyword>
<proteinExistence type="predicted"/>
<keyword evidence="1" id="KW-0812">Transmembrane</keyword>
<evidence type="ECO:0000256" key="1">
    <source>
        <dbReference type="SAM" id="Phobius"/>
    </source>
</evidence>
<comment type="caution">
    <text evidence="2">The sequence shown here is derived from an EMBL/GenBank/DDBJ whole genome shotgun (WGS) entry which is preliminary data.</text>
</comment>
<evidence type="ECO:0000313" key="2">
    <source>
        <dbReference type="EMBL" id="OGF99895.1"/>
    </source>
</evidence>
<evidence type="ECO:0000313" key="3">
    <source>
        <dbReference type="Proteomes" id="UP000177396"/>
    </source>
</evidence>
<dbReference type="EMBL" id="MFJB01000044">
    <property type="protein sequence ID" value="OGF99895.1"/>
    <property type="molecule type" value="Genomic_DNA"/>
</dbReference>
<protein>
    <submittedName>
        <fullName evidence="2">Uncharacterized protein</fullName>
    </submittedName>
</protein>
<gene>
    <name evidence="2" type="ORF">A2153_01970</name>
</gene>
<keyword evidence="1" id="KW-0472">Membrane</keyword>